<comment type="caution">
    <text evidence="1">The sequence shown here is derived from an EMBL/GenBank/DDBJ whole genome shotgun (WGS) entry which is preliminary data.</text>
</comment>
<dbReference type="EC" id="2.3.2.27" evidence="1"/>
<proteinExistence type="predicted"/>
<dbReference type="EMBL" id="CAJPWZ010002680">
    <property type="protein sequence ID" value="CAG2242650.1"/>
    <property type="molecule type" value="Genomic_DNA"/>
</dbReference>
<dbReference type="OrthoDB" id="6085765at2759"/>
<dbReference type="Gene3D" id="2.130.10.10">
    <property type="entry name" value="YVTN repeat-like/Quinoprotein amine dehydrogenase"/>
    <property type="match status" value="1"/>
</dbReference>
<keyword evidence="1" id="KW-0808">Transferase</keyword>
<keyword evidence="2" id="KW-1185">Reference proteome</keyword>
<dbReference type="InterPro" id="IPR015943">
    <property type="entry name" value="WD40/YVTN_repeat-like_dom_sf"/>
</dbReference>
<accession>A0A8S3U9U9</accession>
<reference evidence="1" key="1">
    <citation type="submission" date="2021-03" db="EMBL/GenBank/DDBJ databases">
        <authorList>
            <person name="Bekaert M."/>
        </authorList>
    </citation>
    <scope>NUCLEOTIDE SEQUENCE</scope>
</reference>
<dbReference type="SUPFAM" id="SSF101898">
    <property type="entry name" value="NHL repeat"/>
    <property type="match status" value="1"/>
</dbReference>
<protein>
    <submittedName>
        <fullName evidence="1">TRIM71</fullName>
        <ecNumber evidence="1">2.3.2.27</ecNumber>
    </submittedName>
</protein>
<evidence type="ECO:0000313" key="2">
    <source>
        <dbReference type="Proteomes" id="UP000683360"/>
    </source>
</evidence>
<gene>
    <name evidence="1" type="ORF">MEDL_54818</name>
</gene>
<dbReference type="Proteomes" id="UP000683360">
    <property type="component" value="Unassembled WGS sequence"/>
</dbReference>
<name>A0A8S3U9U9_MYTED</name>
<dbReference type="GO" id="GO:0061630">
    <property type="term" value="F:ubiquitin protein ligase activity"/>
    <property type="evidence" value="ECO:0007669"/>
    <property type="project" value="UniProtKB-EC"/>
</dbReference>
<keyword evidence="1" id="KW-0012">Acyltransferase</keyword>
<sequence>MKTQSKAIIAHVMFTRLKLNQHLDCLERDVLKKVSEQENNALQKMGIISRDLKGKEDRIDDLYKGFIKMQNHASELQIFLGTKEFELEVRRRENEIDELAKGDSLDINCTVFQENIELASFTCDVSSFGEIGLQITPSTTIYTKPKEQQAQTIVEGNTFDDINLKLVNEVKFAGSYVWGCAILEDDTLCIACPNTKTLLLKNTYESLLHKIILPDKPYDITYINEQTLAVTTSNYSSTIFIVNLKTKKVEKTINTEYRFYGISFSDGNLIIHSSDVGLISLNLESGRITELGIGNKVFDAYVAVHDGKIYCTNPAGQSIHCYNVNKSLAWKFKEKSLIAPRGIAVDKKGMVYVGDQRGGNVLIISPDGSKHRVIKIDMIPRPRTLSFNKARTRLLICGEDGTVGIFVIT</sequence>
<dbReference type="AlphaFoldDB" id="A0A8S3U9U9"/>
<organism evidence="1 2">
    <name type="scientific">Mytilus edulis</name>
    <name type="common">Blue mussel</name>
    <dbReference type="NCBI Taxonomy" id="6550"/>
    <lineage>
        <taxon>Eukaryota</taxon>
        <taxon>Metazoa</taxon>
        <taxon>Spiralia</taxon>
        <taxon>Lophotrochozoa</taxon>
        <taxon>Mollusca</taxon>
        <taxon>Bivalvia</taxon>
        <taxon>Autobranchia</taxon>
        <taxon>Pteriomorphia</taxon>
        <taxon>Mytilida</taxon>
        <taxon>Mytiloidea</taxon>
        <taxon>Mytilidae</taxon>
        <taxon>Mytilinae</taxon>
        <taxon>Mytilus</taxon>
    </lineage>
</organism>
<evidence type="ECO:0000313" key="1">
    <source>
        <dbReference type="EMBL" id="CAG2242650.1"/>
    </source>
</evidence>